<dbReference type="OrthoDB" id="4990286at2759"/>
<organism evidence="1 2">
    <name type="scientific">Dactylonectria estremocensis</name>
    <dbReference type="NCBI Taxonomy" id="1079267"/>
    <lineage>
        <taxon>Eukaryota</taxon>
        <taxon>Fungi</taxon>
        <taxon>Dikarya</taxon>
        <taxon>Ascomycota</taxon>
        <taxon>Pezizomycotina</taxon>
        <taxon>Sordariomycetes</taxon>
        <taxon>Hypocreomycetidae</taxon>
        <taxon>Hypocreales</taxon>
        <taxon>Nectriaceae</taxon>
        <taxon>Dactylonectria</taxon>
    </lineage>
</organism>
<reference evidence="1" key="1">
    <citation type="journal article" date="2021" name="Nat. Commun.">
        <title>Genetic determinants of endophytism in the Arabidopsis root mycobiome.</title>
        <authorList>
            <person name="Mesny F."/>
            <person name="Miyauchi S."/>
            <person name="Thiergart T."/>
            <person name="Pickel B."/>
            <person name="Atanasova L."/>
            <person name="Karlsson M."/>
            <person name="Huettel B."/>
            <person name="Barry K.W."/>
            <person name="Haridas S."/>
            <person name="Chen C."/>
            <person name="Bauer D."/>
            <person name="Andreopoulos W."/>
            <person name="Pangilinan J."/>
            <person name="LaButti K."/>
            <person name="Riley R."/>
            <person name="Lipzen A."/>
            <person name="Clum A."/>
            <person name="Drula E."/>
            <person name="Henrissat B."/>
            <person name="Kohler A."/>
            <person name="Grigoriev I.V."/>
            <person name="Martin F.M."/>
            <person name="Hacquard S."/>
        </authorList>
    </citation>
    <scope>NUCLEOTIDE SEQUENCE</scope>
    <source>
        <strain evidence="1">MPI-CAGE-AT-0021</strain>
    </source>
</reference>
<dbReference type="EMBL" id="JAGMUU010000045">
    <property type="protein sequence ID" value="KAH7113639.1"/>
    <property type="molecule type" value="Genomic_DNA"/>
</dbReference>
<keyword evidence="2" id="KW-1185">Reference proteome</keyword>
<sequence length="107" mass="12222">MIDRALVLQPFYDPFIQRVLSEWNKANLTKSGSVRKGARIPFFLKEENRISSSDWRVLQALRDILLDFQLVVKALEGDGQGKYQNQGQEDEIELPLSGKSWLDGVSL</sequence>
<evidence type="ECO:0000313" key="2">
    <source>
        <dbReference type="Proteomes" id="UP000717696"/>
    </source>
</evidence>
<dbReference type="Proteomes" id="UP000717696">
    <property type="component" value="Unassembled WGS sequence"/>
</dbReference>
<comment type="caution">
    <text evidence="1">The sequence shown here is derived from an EMBL/GenBank/DDBJ whole genome shotgun (WGS) entry which is preliminary data.</text>
</comment>
<accession>A0A9P9D758</accession>
<proteinExistence type="predicted"/>
<name>A0A9P9D758_9HYPO</name>
<evidence type="ECO:0000313" key="1">
    <source>
        <dbReference type="EMBL" id="KAH7113639.1"/>
    </source>
</evidence>
<protein>
    <submittedName>
        <fullName evidence="1">Uncharacterized protein</fullName>
    </submittedName>
</protein>
<gene>
    <name evidence="1" type="ORF">B0J13DRAFT_460626</name>
</gene>
<dbReference type="AlphaFoldDB" id="A0A9P9D758"/>